<dbReference type="RefSeq" id="WP_114665418.1">
    <property type="nucleotide sequence ID" value="NZ_CP031194.1"/>
</dbReference>
<reference evidence="3" key="1">
    <citation type="submission" date="2018-07" db="EMBL/GenBank/DDBJ databases">
        <authorList>
            <person name="Zhao J."/>
        </authorList>
    </citation>
    <scope>NUCLEOTIDE SEQUENCE [LARGE SCALE GENOMIC DNA]</scope>
    <source>
        <strain evidence="3">GSSD-12</strain>
    </source>
</reference>
<dbReference type="KEGG" id="spad:DVK44_24895"/>
<sequence>MTYTADMLTGADWFKSSYSNDQGNACVEGAHLVGGAIAVRDSKTPRGPALILAGRPWATFVGALGAGELGAR</sequence>
<gene>
    <name evidence="2" type="ORF">DVK44_24895</name>
</gene>
<accession>A0A345I1Q8</accession>
<feature type="domain" description="DUF397" evidence="1">
    <location>
        <begin position="11"/>
        <end position="63"/>
    </location>
</feature>
<dbReference type="Pfam" id="PF04149">
    <property type="entry name" value="DUF397"/>
    <property type="match status" value="1"/>
</dbReference>
<evidence type="ECO:0000313" key="2">
    <source>
        <dbReference type="EMBL" id="AXG82882.1"/>
    </source>
</evidence>
<evidence type="ECO:0000313" key="3">
    <source>
        <dbReference type="Proteomes" id="UP000253868"/>
    </source>
</evidence>
<dbReference type="Proteomes" id="UP000253868">
    <property type="component" value="Chromosome"/>
</dbReference>
<dbReference type="OrthoDB" id="4570646at2"/>
<dbReference type="InterPro" id="IPR007278">
    <property type="entry name" value="DUF397"/>
</dbReference>
<name>A0A345I1Q8_9ACTN</name>
<keyword evidence="3" id="KW-1185">Reference proteome</keyword>
<evidence type="ECO:0000259" key="1">
    <source>
        <dbReference type="Pfam" id="PF04149"/>
    </source>
</evidence>
<dbReference type="AlphaFoldDB" id="A0A345I1Q8"/>
<proteinExistence type="predicted"/>
<protein>
    <submittedName>
        <fullName evidence="2">DUF397 domain-containing protein</fullName>
    </submittedName>
</protein>
<organism evidence="2 3">
    <name type="scientific">Streptomyces paludis</name>
    <dbReference type="NCBI Taxonomy" id="2282738"/>
    <lineage>
        <taxon>Bacteria</taxon>
        <taxon>Bacillati</taxon>
        <taxon>Actinomycetota</taxon>
        <taxon>Actinomycetes</taxon>
        <taxon>Kitasatosporales</taxon>
        <taxon>Streptomycetaceae</taxon>
        <taxon>Streptomyces</taxon>
    </lineage>
</organism>
<dbReference type="EMBL" id="CP031194">
    <property type="protein sequence ID" value="AXG82882.1"/>
    <property type="molecule type" value="Genomic_DNA"/>
</dbReference>